<evidence type="ECO:0000256" key="9">
    <source>
        <dbReference type="SAM" id="Phobius"/>
    </source>
</evidence>
<keyword evidence="11" id="KW-1185">Reference proteome</keyword>
<dbReference type="Pfam" id="PF03169">
    <property type="entry name" value="OPT"/>
    <property type="match status" value="3"/>
</dbReference>
<dbReference type="AlphaFoldDB" id="A0AAP0AUW6"/>
<feature type="transmembrane region" description="Helical" evidence="9">
    <location>
        <begin position="591"/>
        <end position="609"/>
    </location>
</feature>
<evidence type="ECO:0000256" key="7">
    <source>
        <dbReference type="ARBA" id="ARBA00022989"/>
    </source>
</evidence>
<dbReference type="GO" id="GO:0016020">
    <property type="term" value="C:membrane"/>
    <property type="evidence" value="ECO:0007669"/>
    <property type="project" value="UniProtKB-SubCell"/>
</dbReference>
<evidence type="ECO:0000256" key="3">
    <source>
        <dbReference type="ARBA" id="ARBA00022448"/>
    </source>
</evidence>
<keyword evidence="8 9" id="KW-0472">Membrane</keyword>
<feature type="transmembrane region" description="Helical" evidence="9">
    <location>
        <begin position="621"/>
        <end position="642"/>
    </location>
</feature>
<accession>A0AAP0AUW6</accession>
<evidence type="ECO:0000256" key="6">
    <source>
        <dbReference type="ARBA" id="ARBA00022927"/>
    </source>
</evidence>
<keyword evidence="5" id="KW-0571">Peptide transport</keyword>
<dbReference type="NCBIfam" id="TIGR00728">
    <property type="entry name" value="OPT_sfam"/>
    <property type="match status" value="1"/>
</dbReference>
<feature type="transmembrane region" description="Helical" evidence="9">
    <location>
        <begin position="95"/>
        <end position="115"/>
    </location>
</feature>
<evidence type="ECO:0000256" key="8">
    <source>
        <dbReference type="ARBA" id="ARBA00023136"/>
    </source>
</evidence>
<evidence type="ECO:0000313" key="10">
    <source>
        <dbReference type="EMBL" id="KAK8916204.1"/>
    </source>
</evidence>
<protein>
    <submittedName>
        <fullName evidence="10">Oligopeptide transporter 1</fullName>
    </submittedName>
</protein>
<reference evidence="10 11" key="1">
    <citation type="journal article" date="2022" name="Nat. Plants">
        <title>Genomes of leafy and leafless Platanthera orchids illuminate the evolution of mycoheterotrophy.</title>
        <authorList>
            <person name="Li M.H."/>
            <person name="Liu K.W."/>
            <person name="Li Z."/>
            <person name="Lu H.C."/>
            <person name="Ye Q.L."/>
            <person name="Zhang D."/>
            <person name="Wang J.Y."/>
            <person name="Li Y.F."/>
            <person name="Zhong Z.M."/>
            <person name="Liu X."/>
            <person name="Yu X."/>
            <person name="Liu D.K."/>
            <person name="Tu X.D."/>
            <person name="Liu B."/>
            <person name="Hao Y."/>
            <person name="Liao X.Y."/>
            <person name="Jiang Y.T."/>
            <person name="Sun W.H."/>
            <person name="Chen J."/>
            <person name="Chen Y.Q."/>
            <person name="Ai Y."/>
            <person name="Zhai J.W."/>
            <person name="Wu S.S."/>
            <person name="Zhou Z."/>
            <person name="Hsiao Y.Y."/>
            <person name="Wu W.L."/>
            <person name="Chen Y.Y."/>
            <person name="Lin Y.F."/>
            <person name="Hsu J.L."/>
            <person name="Li C.Y."/>
            <person name="Wang Z.W."/>
            <person name="Zhao X."/>
            <person name="Zhong W.Y."/>
            <person name="Ma X.K."/>
            <person name="Ma L."/>
            <person name="Huang J."/>
            <person name="Chen G.Z."/>
            <person name="Huang M.Z."/>
            <person name="Huang L."/>
            <person name="Peng D.H."/>
            <person name="Luo Y.B."/>
            <person name="Zou S.Q."/>
            <person name="Chen S.P."/>
            <person name="Lan S."/>
            <person name="Tsai W.C."/>
            <person name="Van de Peer Y."/>
            <person name="Liu Z.J."/>
        </authorList>
    </citation>
    <scope>NUCLEOTIDE SEQUENCE [LARGE SCALE GENOMIC DNA]</scope>
    <source>
        <strain evidence="10">Lor287</strain>
    </source>
</reference>
<feature type="transmembrane region" description="Helical" evidence="9">
    <location>
        <begin position="541"/>
        <end position="562"/>
    </location>
</feature>
<dbReference type="InterPro" id="IPR004813">
    <property type="entry name" value="OPT"/>
</dbReference>
<keyword evidence="6" id="KW-0653">Protein transport</keyword>
<comment type="similarity">
    <text evidence="2">Belongs to the oligopeptide OPT transporter (TC 2.A.67.1) family.</text>
</comment>
<keyword evidence="7 9" id="KW-1133">Transmembrane helix</keyword>
<keyword evidence="4 9" id="KW-0812">Transmembrane</keyword>
<comment type="caution">
    <text evidence="10">The sequence shown here is derived from an EMBL/GenBank/DDBJ whole genome shotgun (WGS) entry which is preliminary data.</text>
</comment>
<comment type="subcellular location">
    <subcellularLocation>
        <location evidence="1">Membrane</location>
        <topology evidence="1">Multi-pass membrane protein</topology>
    </subcellularLocation>
</comment>
<dbReference type="InterPro" id="IPR004648">
    <property type="entry name" value="Oligpept_transpt"/>
</dbReference>
<name>A0AAP0AUW6_9ASPA</name>
<feature type="transmembrane region" description="Helical" evidence="9">
    <location>
        <begin position="314"/>
        <end position="335"/>
    </location>
</feature>
<keyword evidence="3" id="KW-0813">Transport</keyword>
<dbReference type="PANTHER" id="PTHR22601">
    <property type="entry name" value="ISP4 LIKE PROTEIN"/>
    <property type="match status" value="1"/>
</dbReference>
<gene>
    <name evidence="10" type="primary">OPT1</name>
    <name evidence="10" type="ORF">KSP39_PZI023099</name>
</gene>
<dbReference type="GO" id="GO:0015031">
    <property type="term" value="P:protein transport"/>
    <property type="evidence" value="ECO:0007669"/>
    <property type="project" value="UniProtKB-KW"/>
</dbReference>
<evidence type="ECO:0000256" key="2">
    <source>
        <dbReference type="ARBA" id="ARBA00005484"/>
    </source>
</evidence>
<sequence>MPTWELCISIVQQGQIQRLTTLAVGGGFGSGTSGKPFSQVPYLNLLKTARAQKQQTKATNEEELICSVEANDHPIEEVRLTVDPIDNPNLPVLTWRAWVLGVTSCVLLSFANTFFGYRSNQLYISSVCVQIITLPIGRFLAKTLPNKKVNVIPFANWASFSLNPGPFSMKEHCLITILAGAGGSGGAIGIITIVKAFYHRKINPIAAFLLVQTTAVRSSQGLALHLNENREKGSLTRFQFFITVFVGSFAYYVIPGFLFPSVSVISILCLLYRNSITMHQIGSGLNGLGIGSFGLDWSTVAGFLGSPLATPATAIFNIVTSYILLVYVLLPLGYWTNSYNAKRFPLISANVFDSHGQPYNITRIINDNTFTLNEYQEEIYSKLNITFSFALVYGTSFASLTASIMHVALHHGKDIWKMMKNSKEYAKGSVQDVHNRLMKRNYAPGVGLNVLSEYIIGLMLPGKPLANVTFKIYGTMSTMISSTVSYGTAWFILDTVENICEISKLPQGSPWTCPGDDVFYNASIIWGLVGPKRMFGKLGHYSALNFFFLIGFLLPIPFWYLAKSFPQYKWLKYIHIPLLISGGSSVPPVHSVNYIMWGFVGIFFNHYVYKRHKNWWARHTYVMSAALDAGVAFMGIVIFFSLQSHNIFGIDWWGGDANDHCPLASCPVAHGVVVENCPVLSAPTRRHLLLEVSVSIATSVQVCADDEGGFSVLTHISVGLIKNTQILQKTPDEGSCERDRSRKESLANADGVAFFGGTSIKIREVANKNHNWMSKIAFIRGDLGNITFSPLQKSEEVYRPPSVSGNDAELHKFFLYKDFEVAFLRCGLESLPPVLPGEGCTTYMVFSRKATGLLNNLGEGKQYRAFD</sequence>
<dbReference type="GO" id="GO:0035673">
    <property type="term" value="F:oligopeptide transmembrane transporter activity"/>
    <property type="evidence" value="ECO:0007669"/>
    <property type="project" value="InterPro"/>
</dbReference>
<evidence type="ECO:0000313" key="11">
    <source>
        <dbReference type="Proteomes" id="UP001418222"/>
    </source>
</evidence>
<feature type="transmembrane region" description="Helical" evidence="9">
    <location>
        <begin position="122"/>
        <end position="141"/>
    </location>
</feature>
<evidence type="ECO:0000256" key="5">
    <source>
        <dbReference type="ARBA" id="ARBA00022856"/>
    </source>
</evidence>
<feature type="transmembrane region" description="Helical" evidence="9">
    <location>
        <begin position="385"/>
        <end position="409"/>
    </location>
</feature>
<organism evidence="10 11">
    <name type="scientific">Platanthera zijinensis</name>
    <dbReference type="NCBI Taxonomy" id="2320716"/>
    <lineage>
        <taxon>Eukaryota</taxon>
        <taxon>Viridiplantae</taxon>
        <taxon>Streptophyta</taxon>
        <taxon>Embryophyta</taxon>
        <taxon>Tracheophyta</taxon>
        <taxon>Spermatophyta</taxon>
        <taxon>Magnoliopsida</taxon>
        <taxon>Liliopsida</taxon>
        <taxon>Asparagales</taxon>
        <taxon>Orchidaceae</taxon>
        <taxon>Orchidoideae</taxon>
        <taxon>Orchideae</taxon>
        <taxon>Orchidinae</taxon>
        <taxon>Platanthera</taxon>
    </lineage>
</organism>
<feature type="transmembrane region" description="Helical" evidence="9">
    <location>
        <begin position="238"/>
        <end position="271"/>
    </location>
</feature>
<evidence type="ECO:0000256" key="1">
    <source>
        <dbReference type="ARBA" id="ARBA00004141"/>
    </source>
</evidence>
<feature type="transmembrane region" description="Helical" evidence="9">
    <location>
        <begin position="174"/>
        <end position="198"/>
    </location>
</feature>
<evidence type="ECO:0000256" key="4">
    <source>
        <dbReference type="ARBA" id="ARBA00022692"/>
    </source>
</evidence>
<dbReference type="EMBL" id="JBBWWQ010000020">
    <property type="protein sequence ID" value="KAK8916204.1"/>
    <property type="molecule type" value="Genomic_DNA"/>
</dbReference>
<dbReference type="Proteomes" id="UP001418222">
    <property type="component" value="Unassembled WGS sequence"/>
</dbReference>
<proteinExistence type="inferred from homology"/>